<proteinExistence type="predicted"/>
<sequence length="99" mass="10655">MRQVALRGGDMRHGDGLEMRGRTLWVVRNVTDTASRWHVSPDGASARLERSVTNPALQIPTTAVRVHGRLLVVRSQFDKGGPMGPGTPVPFSVAAVDGI</sequence>
<dbReference type="EMBL" id="CP003229">
    <property type="protein sequence ID" value="AEW99326.1"/>
    <property type="molecule type" value="Genomic_DNA"/>
</dbReference>
<dbReference type="KEGG" id="scy:SCATT_p11330"/>
<dbReference type="HOGENOM" id="CLU_2318827_0_0_11"/>
<protein>
    <submittedName>
        <fullName evidence="1">Superoxide dismutase</fullName>
    </submittedName>
</protein>
<evidence type="ECO:0000313" key="1">
    <source>
        <dbReference type="EMBL" id="AEW99326.1"/>
    </source>
</evidence>
<evidence type="ECO:0000313" key="2">
    <source>
        <dbReference type="Proteomes" id="UP000007842"/>
    </source>
</evidence>
<dbReference type="RefSeq" id="WP_014626991.1">
    <property type="nucleotide sequence ID" value="NC_016113.1"/>
</dbReference>
<dbReference type="OrthoDB" id="504981at2"/>
<name>G8XEQ3_STREN</name>
<geneLocation type="plasmid" evidence="1 2">
    <name>pSCATT</name>
</geneLocation>
<gene>
    <name evidence="1" type="ordered locus">SCATT_p11330</name>
</gene>
<keyword evidence="2" id="KW-1185">Reference proteome</keyword>
<organism evidence="1 2">
    <name type="scientific">Streptantibioticus cattleyicolor (strain ATCC 35852 / DSM 46488 / JCM 4925 / NBRC 14057 / NRRL 8057)</name>
    <name type="common">Streptomyces cattleya</name>
    <dbReference type="NCBI Taxonomy" id="1003195"/>
    <lineage>
        <taxon>Bacteria</taxon>
        <taxon>Bacillati</taxon>
        <taxon>Actinomycetota</taxon>
        <taxon>Actinomycetes</taxon>
        <taxon>Kitasatosporales</taxon>
        <taxon>Streptomycetaceae</taxon>
        <taxon>Streptantibioticus</taxon>
    </lineage>
</organism>
<dbReference type="Proteomes" id="UP000007842">
    <property type="component" value="Plasmid pSCATT"/>
</dbReference>
<accession>G8XEQ3</accession>
<dbReference type="PATRIC" id="fig|1003195.29.peg.6928"/>
<keyword evidence="1" id="KW-0614">Plasmid</keyword>
<reference evidence="2" key="1">
    <citation type="submission" date="2011-12" db="EMBL/GenBank/DDBJ databases">
        <title>Complete genome sequence of Streptomyces cattleya strain DSM 46488.</title>
        <authorList>
            <person name="Ou H.-Y."/>
            <person name="Li P."/>
            <person name="Zhao C."/>
            <person name="O'Hagan D."/>
            <person name="Deng Z."/>
        </authorList>
    </citation>
    <scope>NUCLEOTIDE SEQUENCE [LARGE SCALE GENOMIC DNA]</scope>
    <source>
        <strain evidence="2">ATCC 35852 / DSM 46488 / JCM 4925 / NBRC 14057 / NRRL 8057</strain>
        <plasmid evidence="2">Plasmid pSCATT</plasmid>
    </source>
</reference>
<dbReference type="AlphaFoldDB" id="G8XEQ3"/>